<dbReference type="EMBL" id="JADCNM010000006">
    <property type="protein sequence ID" value="KAG0477865.1"/>
    <property type="molecule type" value="Genomic_DNA"/>
</dbReference>
<protein>
    <submittedName>
        <fullName evidence="4">Uncharacterized protein</fullName>
    </submittedName>
</protein>
<evidence type="ECO:0000256" key="3">
    <source>
        <dbReference type="SAM" id="MobiDB-lite"/>
    </source>
</evidence>
<feature type="region of interest" description="Disordered" evidence="3">
    <location>
        <begin position="1"/>
        <end position="21"/>
    </location>
</feature>
<dbReference type="InterPro" id="IPR023213">
    <property type="entry name" value="CAT-like_dom_sf"/>
</dbReference>
<dbReference type="OrthoDB" id="1862401at2759"/>
<name>A0A835UZ67_VANPL</name>
<dbReference type="PANTHER" id="PTHR31625">
    <property type="match status" value="1"/>
</dbReference>
<sequence>MAVRVIHETQVSPSPPLPSQPPHALSFIDSIWFLSSPVERLFFYDFPHPTSQFMNHHLPTFTTSLSLALHHFYPLCGTIRRSTASEDRIEIAYSDGNSVSITIAEFDGEDFRKLSGHDPRDVQILRLLVPKLPISADGGNTALAVQVTLFPNQGLCVAFAVNHAACDGLGSMQFIRAWARRAIDESEVPLLDRSLVRDTRSLQPKLMGTMRRYADLIAEHQHKQSTKPSRLVAATFILPGKEIDLLKKLVEERTAGSLHCSAFVVTCAYVWACLAKSRGQCGDTLMRFAFPVDWRSRMIPALSRNYFGNCLGCGMVEMRAEELTAEGGVEVAAVEIGRHIDGLRGQDVSVGLEMAMNKNEESAKSGVLSVSGSPKLRVYETDFGWGRPTKVELISIAGTGSMSLAESREVDGGLEIGMVMSVEDMAGFRARFETGRVHL</sequence>
<evidence type="ECO:0000256" key="1">
    <source>
        <dbReference type="ARBA" id="ARBA00022679"/>
    </source>
</evidence>
<evidence type="ECO:0000256" key="2">
    <source>
        <dbReference type="ARBA" id="ARBA00023315"/>
    </source>
</evidence>
<evidence type="ECO:0000313" key="4">
    <source>
        <dbReference type="EMBL" id="KAG0477865.1"/>
    </source>
</evidence>
<dbReference type="Proteomes" id="UP000639772">
    <property type="component" value="Chromosome 6"/>
</dbReference>
<reference evidence="4 5" key="1">
    <citation type="journal article" date="2020" name="Nat. Food">
        <title>A phased Vanilla planifolia genome enables genetic improvement of flavour and production.</title>
        <authorList>
            <person name="Hasing T."/>
            <person name="Tang H."/>
            <person name="Brym M."/>
            <person name="Khazi F."/>
            <person name="Huang T."/>
            <person name="Chambers A.H."/>
        </authorList>
    </citation>
    <scope>NUCLEOTIDE SEQUENCE [LARGE SCALE GENOMIC DNA]</scope>
    <source>
        <tissue evidence="4">Leaf</tissue>
    </source>
</reference>
<dbReference type="SUPFAM" id="SSF52777">
    <property type="entry name" value="CoA-dependent acyltransferases"/>
    <property type="match status" value="1"/>
</dbReference>
<keyword evidence="1" id="KW-0808">Transferase</keyword>
<dbReference type="InterPro" id="IPR051504">
    <property type="entry name" value="Plant_metabolite_acyltrans"/>
</dbReference>
<comment type="caution">
    <text evidence="4">The sequence shown here is derived from an EMBL/GenBank/DDBJ whole genome shotgun (WGS) entry which is preliminary data.</text>
</comment>
<dbReference type="GO" id="GO:0016747">
    <property type="term" value="F:acyltransferase activity, transferring groups other than amino-acyl groups"/>
    <property type="evidence" value="ECO:0007669"/>
    <property type="project" value="UniProtKB-ARBA"/>
</dbReference>
<organism evidence="4 5">
    <name type="scientific">Vanilla planifolia</name>
    <name type="common">Vanilla</name>
    <dbReference type="NCBI Taxonomy" id="51239"/>
    <lineage>
        <taxon>Eukaryota</taxon>
        <taxon>Viridiplantae</taxon>
        <taxon>Streptophyta</taxon>
        <taxon>Embryophyta</taxon>
        <taxon>Tracheophyta</taxon>
        <taxon>Spermatophyta</taxon>
        <taxon>Magnoliopsida</taxon>
        <taxon>Liliopsida</taxon>
        <taxon>Asparagales</taxon>
        <taxon>Orchidaceae</taxon>
        <taxon>Vanilloideae</taxon>
        <taxon>Vanilleae</taxon>
        <taxon>Vanilla</taxon>
    </lineage>
</organism>
<accession>A0A835UZ67</accession>
<keyword evidence="2" id="KW-0012">Acyltransferase</keyword>
<dbReference type="Gene3D" id="3.30.559.10">
    <property type="entry name" value="Chloramphenicol acetyltransferase-like domain"/>
    <property type="match status" value="2"/>
</dbReference>
<proteinExistence type="predicted"/>
<dbReference type="AlphaFoldDB" id="A0A835UZ67"/>
<dbReference type="Pfam" id="PF02458">
    <property type="entry name" value="Transferase"/>
    <property type="match status" value="1"/>
</dbReference>
<evidence type="ECO:0000313" key="5">
    <source>
        <dbReference type="Proteomes" id="UP000639772"/>
    </source>
</evidence>
<gene>
    <name evidence="4" type="ORF">HPP92_012584</name>
</gene>